<dbReference type="AlphaFoldDB" id="S7TB45"/>
<dbReference type="PATRIC" id="fig|1121439.3.peg.1216"/>
<dbReference type="EMBL" id="ATHI01000011">
    <property type="protein sequence ID" value="EPR34357.1"/>
    <property type="molecule type" value="Genomic_DNA"/>
</dbReference>
<dbReference type="eggNOG" id="COG2202">
    <property type="taxonomic scope" value="Bacteria"/>
</dbReference>
<reference evidence="2 3" key="1">
    <citation type="journal article" date="2013" name="Genome Announc.">
        <title>Draft genome sequences for three mercury-methylating, sulfate-reducing bacteria.</title>
        <authorList>
            <person name="Brown S.D."/>
            <person name="Hurt R.A.Jr."/>
            <person name="Gilmour C.C."/>
            <person name="Elias D.A."/>
        </authorList>
    </citation>
    <scope>NUCLEOTIDE SEQUENCE [LARGE SCALE GENOMIC DNA]</scope>
    <source>
        <strain evidence="2 3">DSM 16529</strain>
    </source>
</reference>
<keyword evidence="3" id="KW-1185">Reference proteome</keyword>
<dbReference type="InterPro" id="IPR035965">
    <property type="entry name" value="PAS-like_dom_sf"/>
</dbReference>
<evidence type="ECO:0000313" key="2">
    <source>
        <dbReference type="EMBL" id="EPR34357.1"/>
    </source>
</evidence>
<evidence type="ECO:0000259" key="1">
    <source>
        <dbReference type="SMART" id="SM00091"/>
    </source>
</evidence>
<sequence>MTNGQVGPCDVQRSTPSRAEQNDALACFELCGAGLWAADAVGRYTLVNAAFAAMLGDDGPEATRERVVNMGQQVYADPADWEACLALAPGTTLARVVPLYGRDGQMLFVREQVTVSGGAGRTRLFGAAMDVTRSMGAKRDLEAHLAMLRQVMDAMADAMVLVDLDGNVALCNRLFATRLGADQDASGGAPLSGWLEPLDPADERHLARLAETPAPYNIILAERATGEMHFTTVTPFTDATGALLGAILLLRESRLLPLGDENGTGRS</sequence>
<dbReference type="SUPFAM" id="SSF55785">
    <property type="entry name" value="PYP-like sensor domain (PAS domain)"/>
    <property type="match status" value="2"/>
</dbReference>
<accession>S7TB45</accession>
<proteinExistence type="predicted"/>
<protein>
    <submittedName>
        <fullName evidence="2">Putative PAS/PAC sensor protein</fullName>
    </submittedName>
</protein>
<dbReference type="InterPro" id="IPR000014">
    <property type="entry name" value="PAS"/>
</dbReference>
<dbReference type="RefSeq" id="WP_020885411.1">
    <property type="nucleotide sequence ID" value="NZ_ATHI01000011.1"/>
</dbReference>
<gene>
    <name evidence="2" type="ORF">dsat_0005</name>
</gene>
<dbReference type="OrthoDB" id="5442626at2"/>
<dbReference type="Proteomes" id="UP000014975">
    <property type="component" value="Unassembled WGS sequence"/>
</dbReference>
<feature type="domain" description="PAS" evidence="1">
    <location>
        <begin position="22"/>
        <end position="90"/>
    </location>
</feature>
<dbReference type="STRING" id="1121439.dsat_0005"/>
<organism evidence="2 3">
    <name type="scientific">Alkalidesulfovibrio alkalitolerans DSM 16529</name>
    <dbReference type="NCBI Taxonomy" id="1121439"/>
    <lineage>
        <taxon>Bacteria</taxon>
        <taxon>Pseudomonadati</taxon>
        <taxon>Thermodesulfobacteriota</taxon>
        <taxon>Desulfovibrionia</taxon>
        <taxon>Desulfovibrionales</taxon>
        <taxon>Desulfovibrionaceae</taxon>
        <taxon>Alkalidesulfovibrio</taxon>
    </lineage>
</organism>
<feature type="domain" description="PAS" evidence="1">
    <location>
        <begin position="146"/>
        <end position="211"/>
    </location>
</feature>
<dbReference type="SMART" id="SM00091">
    <property type="entry name" value="PAS"/>
    <property type="match status" value="2"/>
</dbReference>
<dbReference type="Gene3D" id="3.30.450.20">
    <property type="entry name" value="PAS domain"/>
    <property type="match status" value="2"/>
</dbReference>
<dbReference type="Pfam" id="PF13188">
    <property type="entry name" value="PAS_8"/>
    <property type="match status" value="2"/>
</dbReference>
<evidence type="ECO:0000313" key="3">
    <source>
        <dbReference type="Proteomes" id="UP000014975"/>
    </source>
</evidence>
<comment type="caution">
    <text evidence="2">The sequence shown here is derived from an EMBL/GenBank/DDBJ whole genome shotgun (WGS) entry which is preliminary data.</text>
</comment>
<name>S7TB45_9BACT</name>